<evidence type="ECO:0000313" key="3">
    <source>
        <dbReference type="Proteomes" id="UP000670092"/>
    </source>
</evidence>
<keyword evidence="1" id="KW-1133">Transmembrane helix</keyword>
<dbReference type="Proteomes" id="UP000670092">
    <property type="component" value="Unassembled WGS sequence"/>
</dbReference>
<dbReference type="EMBL" id="JAEVHI010000001">
    <property type="protein sequence ID" value="KAG5303312.1"/>
    <property type="molecule type" value="Genomic_DNA"/>
</dbReference>
<name>A0A8H7Z7N5_AJECA</name>
<organism evidence="2 3">
    <name type="scientific">Ajellomyces capsulatus</name>
    <name type="common">Darling's disease fungus</name>
    <name type="synonym">Histoplasma capsulatum</name>
    <dbReference type="NCBI Taxonomy" id="5037"/>
    <lineage>
        <taxon>Eukaryota</taxon>
        <taxon>Fungi</taxon>
        <taxon>Dikarya</taxon>
        <taxon>Ascomycota</taxon>
        <taxon>Pezizomycotina</taxon>
        <taxon>Eurotiomycetes</taxon>
        <taxon>Eurotiomycetidae</taxon>
        <taxon>Onygenales</taxon>
        <taxon>Ajellomycetaceae</taxon>
        <taxon>Histoplasma</taxon>
    </lineage>
</organism>
<gene>
    <name evidence="2" type="ORF">I7I52_01277</name>
</gene>
<keyword evidence="1" id="KW-0812">Transmembrane</keyword>
<comment type="caution">
    <text evidence="2">The sequence shown here is derived from an EMBL/GenBank/DDBJ whole genome shotgun (WGS) entry which is preliminary data.</text>
</comment>
<feature type="transmembrane region" description="Helical" evidence="1">
    <location>
        <begin position="60"/>
        <end position="83"/>
    </location>
</feature>
<dbReference type="AlphaFoldDB" id="A0A8H7Z7N5"/>
<reference evidence="2 3" key="1">
    <citation type="submission" date="2021-01" db="EMBL/GenBank/DDBJ databases">
        <title>Chromosome-level genome assembly of a human fungal pathogen reveals clustering of transcriptionally co-regulated genes.</title>
        <authorList>
            <person name="Voorhies M."/>
            <person name="Cohen S."/>
            <person name="Shea T.P."/>
            <person name="Petrus S."/>
            <person name="Munoz J.F."/>
            <person name="Poplawski S."/>
            <person name="Goldman W.E."/>
            <person name="Michael T."/>
            <person name="Cuomo C.A."/>
            <person name="Sil A."/>
            <person name="Beyhan S."/>
        </authorList>
    </citation>
    <scope>NUCLEOTIDE SEQUENCE [LARGE SCALE GENOMIC DNA]</scope>
    <source>
        <strain evidence="2 3">G184AR</strain>
    </source>
</reference>
<accession>A0A8H7Z7N5</accession>
<keyword evidence="1" id="KW-0472">Membrane</keyword>
<proteinExistence type="predicted"/>
<evidence type="ECO:0000256" key="1">
    <source>
        <dbReference type="SAM" id="Phobius"/>
    </source>
</evidence>
<dbReference type="VEuPathDB" id="FungiDB:I7I52_01277"/>
<feature type="transmembrane region" description="Helical" evidence="1">
    <location>
        <begin position="89"/>
        <end position="109"/>
    </location>
</feature>
<evidence type="ECO:0000313" key="2">
    <source>
        <dbReference type="EMBL" id="KAG5303312.1"/>
    </source>
</evidence>
<protein>
    <submittedName>
        <fullName evidence="2">Uncharacterized protein</fullName>
    </submittedName>
</protein>
<sequence>MRYILVYRFSCWRFLFFAIFFFPAFYRHLFSSVSLVSLVSYGRRQTNTISCCSFLKYCQFFSFFHSTFIYIYLLFTFFLFSVFSHSCAFILICPLILCDASVFLFCLPFPRV</sequence>
<feature type="transmembrane region" description="Helical" evidence="1">
    <location>
        <begin position="12"/>
        <end position="39"/>
    </location>
</feature>